<gene>
    <name evidence="1" type="ORF">TRFO_16863</name>
</gene>
<dbReference type="OrthoDB" id="1725641at2759"/>
<evidence type="ECO:0000313" key="1">
    <source>
        <dbReference type="EMBL" id="OHT13109.1"/>
    </source>
</evidence>
<name>A0A1J4KUD6_9EUKA</name>
<evidence type="ECO:0000313" key="2">
    <source>
        <dbReference type="Proteomes" id="UP000179807"/>
    </source>
</evidence>
<dbReference type="Gene3D" id="1.10.510.10">
    <property type="entry name" value="Transferase(Phosphotransferase) domain 1"/>
    <property type="match status" value="1"/>
</dbReference>
<dbReference type="GeneID" id="94833945"/>
<dbReference type="InterPro" id="IPR011009">
    <property type="entry name" value="Kinase-like_dom_sf"/>
</dbReference>
<dbReference type="SUPFAM" id="SSF56112">
    <property type="entry name" value="Protein kinase-like (PK-like)"/>
    <property type="match status" value="1"/>
</dbReference>
<reference evidence="1" key="1">
    <citation type="submission" date="2016-10" db="EMBL/GenBank/DDBJ databases">
        <authorList>
            <person name="Benchimol M."/>
            <person name="Almeida L.G."/>
            <person name="Vasconcelos A.T."/>
            <person name="Perreira-Neves A."/>
            <person name="Rosa I.A."/>
            <person name="Tasca T."/>
            <person name="Bogo M.R."/>
            <person name="de Souza W."/>
        </authorList>
    </citation>
    <scope>NUCLEOTIDE SEQUENCE [LARGE SCALE GENOMIC DNA]</scope>
    <source>
        <strain evidence="1">K</strain>
    </source>
</reference>
<dbReference type="Proteomes" id="UP000179807">
    <property type="component" value="Unassembled WGS sequence"/>
</dbReference>
<organism evidence="1 2">
    <name type="scientific">Tritrichomonas foetus</name>
    <dbReference type="NCBI Taxonomy" id="1144522"/>
    <lineage>
        <taxon>Eukaryota</taxon>
        <taxon>Metamonada</taxon>
        <taxon>Parabasalia</taxon>
        <taxon>Tritrichomonadida</taxon>
        <taxon>Tritrichomonadidae</taxon>
        <taxon>Tritrichomonas</taxon>
    </lineage>
</organism>
<keyword evidence="2" id="KW-1185">Reference proteome</keyword>
<dbReference type="EMBL" id="MLAK01000548">
    <property type="protein sequence ID" value="OHT13109.1"/>
    <property type="molecule type" value="Genomic_DNA"/>
</dbReference>
<accession>A0A1J4KUD6</accession>
<comment type="caution">
    <text evidence="1">The sequence shown here is derived from an EMBL/GenBank/DDBJ whole genome shotgun (WGS) entry which is preliminary data.</text>
</comment>
<dbReference type="VEuPathDB" id="TrichDB:TRFO_16863"/>
<keyword evidence="1" id="KW-0418">Kinase</keyword>
<dbReference type="GO" id="GO:0016301">
    <property type="term" value="F:kinase activity"/>
    <property type="evidence" value="ECO:0007669"/>
    <property type="project" value="UniProtKB-KW"/>
</dbReference>
<dbReference type="AlphaFoldDB" id="A0A1J4KUD6"/>
<proteinExistence type="predicted"/>
<sequence>MSFLDHFLFSFLFNSNISSNFCSDSSKYANNFFFLLFHEKNNIFFQRISNIQGYLPFDDQSIRALLAKVKRGVFSMPQFPEPIKEIITRMLTLDPSKRITLAQLKSHECFRWGLPPEYVLPAPLPTPSFNDPIPPDAVAPEVFDLLRKIGYTDAEELAVDFATPGHTMAKVFYFMLTSQIAMEQLQWDSSVGGVQEMPINEEPYMMDAANTAYTIMGNDPFHRHNYPSSATSYESVNSLAIRAEWAMQPQEHIVYEQTHLIQCPGLNITMAMFGIQLLMRKLEMQWFHPDDETIICRHSQQNLYVVIQGQDATEQSPTAIQLQLCSGTQESFSILIRGSQEILSAISANVNSGEA</sequence>
<keyword evidence="1" id="KW-0808">Transferase</keyword>
<protein>
    <submittedName>
        <fullName evidence="1">CAMK family protein kinase</fullName>
    </submittedName>
</protein>
<dbReference type="RefSeq" id="XP_068366245.1">
    <property type="nucleotide sequence ID" value="XM_068499241.1"/>
</dbReference>